<dbReference type="AlphaFoldDB" id="A0A9N9RPC2"/>
<feature type="binding site" evidence="18">
    <location>
        <position position="984"/>
    </location>
    <ligand>
        <name>ATP</name>
        <dbReference type="ChEBI" id="CHEBI:30616"/>
    </ligand>
</feature>
<evidence type="ECO:0000313" key="23">
    <source>
        <dbReference type="Proteomes" id="UP001153620"/>
    </source>
</evidence>
<reference evidence="22" key="1">
    <citation type="submission" date="2022-01" db="EMBL/GenBank/DDBJ databases">
        <authorList>
            <person name="King R."/>
        </authorList>
    </citation>
    <scope>NUCLEOTIDE SEQUENCE</scope>
</reference>
<organism evidence="22 23">
    <name type="scientific">Chironomus riparius</name>
    <dbReference type="NCBI Taxonomy" id="315576"/>
    <lineage>
        <taxon>Eukaryota</taxon>
        <taxon>Metazoa</taxon>
        <taxon>Ecdysozoa</taxon>
        <taxon>Arthropoda</taxon>
        <taxon>Hexapoda</taxon>
        <taxon>Insecta</taxon>
        <taxon>Pterygota</taxon>
        <taxon>Neoptera</taxon>
        <taxon>Endopterygota</taxon>
        <taxon>Diptera</taxon>
        <taxon>Nematocera</taxon>
        <taxon>Chironomoidea</taxon>
        <taxon>Chironomidae</taxon>
        <taxon>Chironominae</taxon>
        <taxon>Chironomus</taxon>
    </lineage>
</organism>
<keyword evidence="10 17" id="KW-0067">ATP-binding</keyword>
<dbReference type="PROSITE" id="PS50125">
    <property type="entry name" value="GUANYLATE_CYCLASE_2"/>
    <property type="match status" value="2"/>
</dbReference>
<dbReference type="InterPro" id="IPR032628">
    <property type="entry name" value="AC_N"/>
</dbReference>
<comment type="similarity">
    <text evidence="17 19">Belongs to the adenylyl cyclase class-4/guanylyl cyclase family.</text>
</comment>
<keyword evidence="11 17" id="KW-0460">Magnesium</keyword>
<feature type="binding site" evidence="18">
    <location>
        <begin position="382"/>
        <end position="384"/>
    </location>
    <ligand>
        <name>ATP</name>
        <dbReference type="ChEBI" id="CHEBI:30616"/>
    </ligand>
</feature>
<evidence type="ECO:0000256" key="6">
    <source>
        <dbReference type="ARBA" id="ARBA00022692"/>
    </source>
</evidence>
<evidence type="ECO:0000256" key="5">
    <source>
        <dbReference type="ARBA" id="ARBA00012201"/>
    </source>
</evidence>
<evidence type="ECO:0000256" key="19">
    <source>
        <dbReference type="RuleBase" id="RU000405"/>
    </source>
</evidence>
<comment type="cofactor">
    <cofactor evidence="2">
        <name>Mn(2+)</name>
        <dbReference type="ChEBI" id="CHEBI:29035"/>
    </cofactor>
</comment>
<dbReference type="GO" id="GO:0046872">
    <property type="term" value="F:metal ion binding"/>
    <property type="evidence" value="ECO:0007669"/>
    <property type="project" value="UniProtKB-KW"/>
</dbReference>
<evidence type="ECO:0000256" key="16">
    <source>
        <dbReference type="ARBA" id="ARBA00023239"/>
    </source>
</evidence>
<evidence type="ECO:0000313" key="22">
    <source>
        <dbReference type="EMBL" id="CAG9800446.1"/>
    </source>
</evidence>
<dbReference type="InterPro" id="IPR030672">
    <property type="entry name" value="Adcy"/>
</dbReference>
<sequence length="1177" mass="136668">MKNKLFNFFKSNQNARTYTESDLSSEKYLSTKKWEWSYLRKECQNLGLDIFYRTYIHRMQRSYLTLMFSIQIFVAITHIVILLVDDDSFKSSVIPDVLIYAFSLPLFIILLLPTFDNDISNKWKPFVCSFLAIMSQTMSDLSIPIYHAIQDTHDFIKPLRPMYASHNLLIIYIFLPITDNVIVCIMGLMTTLFYLIVMTFVSYAHEEYMVVKILSEFFFFMCINLMGLFFRLTNEIDIRRTFIDRRECVQKNLSLKFERNQEKALLLSILPEHIAEKMEKDIKNMIEKLKQRKRDRSLSNIVEPRNLGVSTLFPLSKRQWSATNKLYAERHSDVSILYADVVNFTQMTTQLPVRLLVETLHELFVKFDEASAEHNVLRIKFLGDCYYCVSGVPIKNKRHAKNCVELGLQMIKDIRELRMERHLDIDMRIGIHSGSIIGGVMGSNKWQYDIWSKDVVIANKIESTGVSGKIHITHKTLALLHGEYAVEPGTDAAQNDPLLLQNNIKTFLISPFFDQFDEISRNGLTRTTSVSQLSHFEQSVIKKNFMQNSMEQFRDIMRQTNIELERELERMPIGKFQILKFFNLRKIEPEIPATTFYGRDSFSEPEDFGYQGQKMNQISKFFLRFRRNRNWELPFLNEPDYLLKYSMMMSFIVLSIILTIQVINRSMSAMFFVYTSISAILMFALVVIIWYKKIWDIFSPVLDADPTMIRPPDSSFNRKIYGFSYNIMSSAIWRTIIYLFVVSILFVVSLLHLIEGCSDYIKEAETQERSNVSYHDDSIFTDDYPLCLNSWSVTHCIVLTISISFLFLRIHFILKLLVALIIDGTYYYVIFYRYGSIYEVGATVNTNLDPRIAHYFKVIVATVIFHLIDRHSEYIQRVGFIWKQQLLEKKEMAVLTKETNKILVYNLLPVHVAELYLSQQYRNDLYSEEYENVAVMFATIMNLNPSADTMESEHSILKNFNEIICAFDEKLMTFGAYQKVEKIKVAGWSYMAACGLDPGRGDSTNSYKGLADGRRSLNMNLISRTPEVRKQKISLRQSNNVVLILVEFALELMRVLKQICDENDNFKNRCSLQLRVGISHGKVMAGVIGASKPLYDIWGNSVNMASRMDSTGIPGSIQVTEDTASILMRFGVDCKSRGDVYVKGKGMLPTYLVSISEELEFVKDDFSTKQISFETKL</sequence>
<evidence type="ECO:0000256" key="4">
    <source>
        <dbReference type="ARBA" id="ARBA00004141"/>
    </source>
</evidence>
<dbReference type="Pfam" id="PF00211">
    <property type="entry name" value="Guanylate_cyc"/>
    <property type="match status" value="2"/>
</dbReference>
<feature type="transmembrane region" description="Helical" evidence="20">
    <location>
        <begin position="671"/>
        <end position="691"/>
    </location>
</feature>
<keyword evidence="6 20" id="KW-0812">Transmembrane</keyword>
<dbReference type="Pfam" id="PF16214">
    <property type="entry name" value="AC_N"/>
    <property type="match status" value="1"/>
</dbReference>
<evidence type="ECO:0000256" key="17">
    <source>
        <dbReference type="PIRNR" id="PIRNR039050"/>
    </source>
</evidence>
<dbReference type="InterPro" id="IPR018297">
    <property type="entry name" value="A/G_cyclase_CS"/>
</dbReference>
<evidence type="ECO:0000256" key="12">
    <source>
        <dbReference type="ARBA" id="ARBA00022989"/>
    </source>
</evidence>
<dbReference type="GO" id="GO:0035556">
    <property type="term" value="P:intracellular signal transduction"/>
    <property type="evidence" value="ECO:0007669"/>
    <property type="project" value="InterPro"/>
</dbReference>
<keyword evidence="7 17" id="KW-0479">Metal-binding</keyword>
<dbReference type="EC" id="4.6.1.1" evidence="5 17"/>
<evidence type="ECO:0000256" key="9">
    <source>
        <dbReference type="ARBA" id="ARBA00022741"/>
    </source>
</evidence>
<dbReference type="FunFam" id="3.30.70.1230:FF:000024">
    <property type="entry name" value="ACXA, isoform A"/>
    <property type="match status" value="1"/>
</dbReference>
<feature type="domain" description="Guanylate cyclase" evidence="21">
    <location>
        <begin position="934"/>
        <end position="1109"/>
    </location>
</feature>
<evidence type="ECO:0000256" key="2">
    <source>
        <dbReference type="ARBA" id="ARBA00001936"/>
    </source>
</evidence>
<dbReference type="InterPro" id="IPR001054">
    <property type="entry name" value="A/G_cyclase"/>
</dbReference>
<dbReference type="GO" id="GO:0005524">
    <property type="term" value="F:ATP binding"/>
    <property type="evidence" value="ECO:0007669"/>
    <property type="project" value="UniProtKB-UniRule"/>
</dbReference>
<dbReference type="Proteomes" id="UP001153620">
    <property type="component" value="Chromosome 1"/>
</dbReference>
<comment type="function">
    <text evidence="17">Catalyzes the formation of the signaling molecule cAMP in response to G-protein signaling.</text>
</comment>
<dbReference type="PANTHER" id="PTHR45627:SF23">
    <property type="entry name" value="AT30656P-RELATED"/>
    <property type="match status" value="1"/>
</dbReference>
<feature type="transmembrane region" description="Helical" evidence="20">
    <location>
        <begin position="169"/>
        <end position="197"/>
    </location>
</feature>
<evidence type="ECO:0000256" key="14">
    <source>
        <dbReference type="ARBA" id="ARBA00023136"/>
    </source>
</evidence>
<evidence type="ECO:0000256" key="13">
    <source>
        <dbReference type="ARBA" id="ARBA00022998"/>
    </source>
</evidence>
<dbReference type="SUPFAM" id="SSF55073">
    <property type="entry name" value="Nucleotide cyclase"/>
    <property type="match status" value="2"/>
</dbReference>
<dbReference type="GO" id="GO:0005886">
    <property type="term" value="C:plasma membrane"/>
    <property type="evidence" value="ECO:0007669"/>
    <property type="project" value="InterPro"/>
</dbReference>
<dbReference type="GO" id="GO:0006171">
    <property type="term" value="P:cAMP biosynthetic process"/>
    <property type="evidence" value="ECO:0007669"/>
    <property type="project" value="UniProtKB-KW"/>
</dbReference>
<comment type="catalytic activity">
    <reaction evidence="1 17">
        <text>ATP = 3',5'-cyclic AMP + diphosphate</text>
        <dbReference type="Rhea" id="RHEA:15389"/>
        <dbReference type="ChEBI" id="CHEBI:30616"/>
        <dbReference type="ChEBI" id="CHEBI:33019"/>
        <dbReference type="ChEBI" id="CHEBI:58165"/>
        <dbReference type="EC" id="4.6.1.1"/>
    </reaction>
</comment>
<feature type="binding site" evidence="18">
    <location>
        <position position="428"/>
    </location>
    <ligand>
        <name>ATP</name>
        <dbReference type="ChEBI" id="CHEBI:30616"/>
    </ligand>
</feature>
<dbReference type="SMART" id="SM00044">
    <property type="entry name" value="CYCc"/>
    <property type="match status" value="2"/>
</dbReference>
<evidence type="ECO:0000256" key="20">
    <source>
        <dbReference type="SAM" id="Phobius"/>
    </source>
</evidence>
<dbReference type="CDD" id="cd07302">
    <property type="entry name" value="CHD"/>
    <property type="match status" value="2"/>
</dbReference>
<evidence type="ECO:0000256" key="7">
    <source>
        <dbReference type="ARBA" id="ARBA00022723"/>
    </source>
</evidence>
<evidence type="ECO:0000256" key="18">
    <source>
        <dbReference type="PIRSR" id="PIRSR039050-50"/>
    </source>
</evidence>
<keyword evidence="15" id="KW-0325">Glycoprotein</keyword>
<keyword evidence="14 17" id="KW-0472">Membrane</keyword>
<dbReference type="GO" id="GO:0004016">
    <property type="term" value="F:adenylate cyclase activity"/>
    <property type="evidence" value="ECO:0007669"/>
    <property type="project" value="UniProtKB-EC"/>
</dbReference>
<feature type="transmembrane region" description="Helical" evidence="20">
    <location>
        <begin position="63"/>
        <end position="85"/>
    </location>
</feature>
<dbReference type="EMBL" id="OU895877">
    <property type="protein sequence ID" value="CAG9800446.1"/>
    <property type="molecule type" value="Genomic_DNA"/>
</dbReference>
<keyword evidence="8" id="KW-0677">Repeat</keyword>
<dbReference type="OrthoDB" id="10006362at2759"/>
<dbReference type="PROSITE" id="PS00452">
    <property type="entry name" value="GUANYLATE_CYCLASE_1"/>
    <property type="match status" value="1"/>
</dbReference>
<feature type="transmembrane region" description="Helical" evidence="20">
    <location>
        <begin position="127"/>
        <end position="149"/>
    </location>
</feature>
<accession>A0A9N9RPC2</accession>
<feature type="transmembrane region" description="Helical" evidence="20">
    <location>
        <begin position="209"/>
        <end position="230"/>
    </location>
</feature>
<keyword evidence="12 20" id="KW-1133">Transmembrane helix</keyword>
<evidence type="ECO:0000256" key="10">
    <source>
        <dbReference type="ARBA" id="ARBA00022840"/>
    </source>
</evidence>
<evidence type="ECO:0000259" key="21">
    <source>
        <dbReference type="PROSITE" id="PS50125"/>
    </source>
</evidence>
<dbReference type="PIRSF" id="PIRSF039050">
    <property type="entry name" value="Ade_cyc"/>
    <property type="match status" value="1"/>
</dbReference>
<evidence type="ECO:0000256" key="15">
    <source>
        <dbReference type="ARBA" id="ARBA00023180"/>
    </source>
</evidence>
<feature type="binding site" evidence="18">
    <location>
        <begin position="1103"/>
        <end position="1107"/>
    </location>
    <ligand>
        <name>ATP</name>
        <dbReference type="ChEBI" id="CHEBI:30616"/>
    </ligand>
</feature>
<feature type="binding site" evidence="18">
    <location>
        <begin position="340"/>
        <end position="345"/>
    </location>
    <ligand>
        <name>ATP</name>
        <dbReference type="ChEBI" id="CHEBI:30616"/>
    </ligand>
</feature>
<feature type="binding site" evidence="18">
    <location>
        <begin position="1096"/>
        <end position="1098"/>
    </location>
    <ligand>
        <name>ATP</name>
        <dbReference type="ChEBI" id="CHEBI:30616"/>
    </ligand>
</feature>
<comment type="subcellular location">
    <subcellularLocation>
        <location evidence="4">Membrane</location>
        <topology evidence="4">Multi-pass membrane protein</topology>
    </subcellularLocation>
</comment>
<keyword evidence="16 17" id="KW-0456">Lyase</keyword>
<gene>
    <name evidence="22" type="ORF">CHIRRI_LOCUS3389</name>
</gene>
<proteinExistence type="inferred from homology"/>
<feature type="transmembrane region" description="Helical" evidence="20">
    <location>
        <begin position="97"/>
        <end position="115"/>
    </location>
</feature>
<keyword evidence="9 17" id="KW-0547">Nucleotide-binding</keyword>
<dbReference type="GO" id="GO:0007189">
    <property type="term" value="P:adenylate cyclase-activating G protein-coupled receptor signaling pathway"/>
    <property type="evidence" value="ECO:0007669"/>
    <property type="project" value="TreeGrafter"/>
</dbReference>
<name>A0A9N9RPC2_9DIPT</name>
<feature type="binding site" evidence="18">
    <location>
        <position position="1143"/>
    </location>
    <ligand>
        <name>ATP</name>
        <dbReference type="ChEBI" id="CHEBI:30616"/>
    </ligand>
</feature>
<feature type="transmembrane region" description="Helical" evidence="20">
    <location>
        <begin position="645"/>
        <end position="664"/>
    </location>
</feature>
<keyword evidence="13 17" id="KW-0115">cAMP biosynthesis</keyword>
<dbReference type="InterPro" id="IPR029787">
    <property type="entry name" value="Nucleotide_cyclase"/>
</dbReference>
<dbReference type="Gene3D" id="3.30.70.1230">
    <property type="entry name" value="Nucleotide cyclase"/>
    <property type="match status" value="2"/>
</dbReference>
<evidence type="ECO:0000256" key="1">
    <source>
        <dbReference type="ARBA" id="ARBA00001593"/>
    </source>
</evidence>
<protein>
    <recommendedName>
        <fullName evidence="5 17">adenylate cyclase</fullName>
        <ecNumber evidence="5 17">4.6.1.1</ecNumber>
    </recommendedName>
</protein>
<reference evidence="22" key="2">
    <citation type="submission" date="2022-10" db="EMBL/GenBank/DDBJ databases">
        <authorList>
            <consortium name="ENA_rothamsted_submissions"/>
            <consortium name="culmorum"/>
            <person name="King R."/>
        </authorList>
    </citation>
    <scope>NUCLEOTIDE SEQUENCE</scope>
</reference>
<evidence type="ECO:0000256" key="11">
    <source>
        <dbReference type="ARBA" id="ARBA00022842"/>
    </source>
</evidence>
<comment type="cofactor">
    <cofactor evidence="3 17">
        <name>Mg(2+)</name>
        <dbReference type="ChEBI" id="CHEBI:18420"/>
    </cofactor>
</comment>
<keyword evidence="23" id="KW-1185">Reference proteome</keyword>
<dbReference type="PANTHER" id="PTHR45627">
    <property type="entry name" value="ADENYLATE CYCLASE TYPE 1"/>
    <property type="match status" value="1"/>
</dbReference>
<feature type="domain" description="Guanylate cyclase" evidence="21">
    <location>
        <begin position="335"/>
        <end position="462"/>
    </location>
</feature>
<evidence type="ECO:0000256" key="8">
    <source>
        <dbReference type="ARBA" id="ARBA00022737"/>
    </source>
</evidence>
<feature type="transmembrane region" description="Helical" evidence="20">
    <location>
        <begin position="731"/>
        <end position="754"/>
    </location>
</feature>
<evidence type="ECO:0000256" key="3">
    <source>
        <dbReference type="ARBA" id="ARBA00001946"/>
    </source>
</evidence>